<dbReference type="AlphaFoldDB" id="M2UNK2"/>
<name>M2UNK2_COCH5</name>
<evidence type="ECO:0000313" key="2">
    <source>
        <dbReference type="Proteomes" id="UP000016936"/>
    </source>
</evidence>
<reference evidence="1 2" key="1">
    <citation type="journal article" date="2012" name="PLoS Pathog.">
        <title>Diverse lifestyles and strategies of plant pathogenesis encoded in the genomes of eighteen Dothideomycetes fungi.</title>
        <authorList>
            <person name="Ohm R.A."/>
            <person name="Feau N."/>
            <person name="Henrissat B."/>
            <person name="Schoch C.L."/>
            <person name="Horwitz B.A."/>
            <person name="Barry K.W."/>
            <person name="Condon B.J."/>
            <person name="Copeland A.C."/>
            <person name="Dhillon B."/>
            <person name="Glaser F."/>
            <person name="Hesse C.N."/>
            <person name="Kosti I."/>
            <person name="LaButti K."/>
            <person name="Lindquist E.A."/>
            <person name="Lucas S."/>
            <person name="Salamov A.A."/>
            <person name="Bradshaw R.E."/>
            <person name="Ciuffetti L."/>
            <person name="Hamelin R.C."/>
            <person name="Kema G.H.J."/>
            <person name="Lawrence C."/>
            <person name="Scott J.A."/>
            <person name="Spatafora J.W."/>
            <person name="Turgeon B.G."/>
            <person name="de Wit P.J.G.M."/>
            <person name="Zhong S."/>
            <person name="Goodwin S.B."/>
            <person name="Grigoriev I.V."/>
        </authorList>
    </citation>
    <scope>NUCLEOTIDE SEQUENCE [LARGE SCALE GENOMIC DNA]</scope>
    <source>
        <strain evidence="2">C5 / ATCC 48332 / race O</strain>
    </source>
</reference>
<proteinExistence type="predicted"/>
<dbReference type="HOGENOM" id="CLU_2904030_0_0_1"/>
<dbReference type="EMBL" id="KB445571">
    <property type="protein sequence ID" value="EMD95176.1"/>
    <property type="molecule type" value="Genomic_DNA"/>
</dbReference>
<organism evidence="1 2">
    <name type="scientific">Cochliobolus heterostrophus (strain C5 / ATCC 48332 / race O)</name>
    <name type="common">Southern corn leaf blight fungus</name>
    <name type="synonym">Bipolaris maydis</name>
    <dbReference type="NCBI Taxonomy" id="701091"/>
    <lineage>
        <taxon>Eukaryota</taxon>
        <taxon>Fungi</taxon>
        <taxon>Dikarya</taxon>
        <taxon>Ascomycota</taxon>
        <taxon>Pezizomycotina</taxon>
        <taxon>Dothideomycetes</taxon>
        <taxon>Pleosporomycetidae</taxon>
        <taxon>Pleosporales</taxon>
        <taxon>Pleosporineae</taxon>
        <taxon>Pleosporaceae</taxon>
        <taxon>Bipolaris</taxon>
    </lineage>
</organism>
<evidence type="ECO:0000313" key="1">
    <source>
        <dbReference type="EMBL" id="EMD95176.1"/>
    </source>
</evidence>
<keyword evidence="2" id="KW-1185">Reference proteome</keyword>
<sequence>MWGRYLIAGTRRITQPSTDRAFSHRATITIAHVDHDKFNGGNSCYCFACIYWLHSYSATCSI</sequence>
<accession>M2UNK2</accession>
<reference evidence="2" key="2">
    <citation type="journal article" date="2013" name="PLoS Genet.">
        <title>Comparative genome structure, secondary metabolite, and effector coding capacity across Cochliobolus pathogens.</title>
        <authorList>
            <person name="Condon B.J."/>
            <person name="Leng Y."/>
            <person name="Wu D."/>
            <person name="Bushley K.E."/>
            <person name="Ohm R.A."/>
            <person name="Otillar R."/>
            <person name="Martin J."/>
            <person name="Schackwitz W."/>
            <person name="Grimwood J."/>
            <person name="MohdZainudin N."/>
            <person name="Xue C."/>
            <person name="Wang R."/>
            <person name="Manning V.A."/>
            <person name="Dhillon B."/>
            <person name="Tu Z.J."/>
            <person name="Steffenson B.J."/>
            <person name="Salamov A."/>
            <person name="Sun H."/>
            <person name="Lowry S."/>
            <person name="LaButti K."/>
            <person name="Han J."/>
            <person name="Copeland A."/>
            <person name="Lindquist E."/>
            <person name="Barry K."/>
            <person name="Schmutz J."/>
            <person name="Baker S.E."/>
            <person name="Ciuffetti L.M."/>
            <person name="Grigoriev I.V."/>
            <person name="Zhong S."/>
            <person name="Turgeon B.G."/>
        </authorList>
    </citation>
    <scope>NUCLEOTIDE SEQUENCE [LARGE SCALE GENOMIC DNA]</scope>
    <source>
        <strain evidence="2">C5 / ATCC 48332 / race O</strain>
    </source>
</reference>
<protein>
    <submittedName>
        <fullName evidence="1">Uncharacterized protein</fullName>
    </submittedName>
</protein>
<dbReference type="Proteomes" id="UP000016936">
    <property type="component" value="Unassembled WGS sequence"/>
</dbReference>
<gene>
    <name evidence="1" type="ORF">COCHEDRAFT_1153009</name>
</gene>